<accession>A0ABT7YA68</accession>
<name>A0ABT7YA68_9BACT</name>
<proteinExistence type="predicted"/>
<protein>
    <submittedName>
        <fullName evidence="1">Phosphoribosylpyrophosphate synthetase</fullName>
    </submittedName>
</protein>
<dbReference type="EMBL" id="JAUEPH010000002">
    <property type="protein sequence ID" value="MDN3203401.1"/>
    <property type="molecule type" value="Genomic_DNA"/>
</dbReference>
<evidence type="ECO:0000313" key="1">
    <source>
        <dbReference type="EMBL" id="MDN3203401.1"/>
    </source>
</evidence>
<evidence type="ECO:0000313" key="2">
    <source>
        <dbReference type="Proteomes" id="UP001171916"/>
    </source>
</evidence>
<dbReference type="RefSeq" id="WP_289998963.1">
    <property type="nucleotide sequence ID" value="NZ_JAUEPH010000002.1"/>
</dbReference>
<reference evidence="1" key="1">
    <citation type="submission" date="2023-06" db="EMBL/GenBank/DDBJ databases">
        <title>Robiginitalea aurantiacus sp. nov. and Algoriphagus sediminis sp. nov., isolated from coastal sediment.</title>
        <authorList>
            <person name="Zhou Z.Y."/>
            <person name="An J."/>
            <person name="Jia Y.W."/>
            <person name="Du Z.J."/>
        </authorList>
    </citation>
    <scope>NUCLEOTIDE SEQUENCE</scope>
    <source>
        <strain evidence="1">C2-7</strain>
    </source>
</reference>
<comment type="caution">
    <text evidence="1">The sequence shown here is derived from an EMBL/GenBank/DDBJ whole genome shotgun (WGS) entry which is preliminary data.</text>
</comment>
<dbReference type="Proteomes" id="UP001171916">
    <property type="component" value="Unassembled WGS sequence"/>
</dbReference>
<gene>
    <name evidence="1" type="ORF">QVH07_04550</name>
</gene>
<organism evidence="1 2">
    <name type="scientific">Algoriphagus sediminis</name>
    <dbReference type="NCBI Taxonomy" id="3057113"/>
    <lineage>
        <taxon>Bacteria</taxon>
        <taxon>Pseudomonadati</taxon>
        <taxon>Bacteroidota</taxon>
        <taxon>Cytophagia</taxon>
        <taxon>Cytophagales</taxon>
        <taxon>Cyclobacteriaceae</taxon>
        <taxon>Algoriphagus</taxon>
    </lineage>
</organism>
<keyword evidence="2" id="KW-1185">Reference proteome</keyword>
<sequence length="103" mass="11525">MLEHGYETLSQATNALTQHGYSAGFKAVENKMVNTTSKKEYLPEELKIIHTYRFEGMSNPQDDAVVFALEANDGAKGTLIMSHSSKHSQNVDLIKKIPEQKKD</sequence>